<name>A0A8H6DV42_COCSA</name>
<evidence type="ECO:0000313" key="3">
    <source>
        <dbReference type="Proteomes" id="UP000624244"/>
    </source>
</evidence>
<accession>A0A8H6DV42</accession>
<proteinExistence type="predicted"/>
<reference evidence="2" key="1">
    <citation type="submission" date="2019-11" db="EMBL/GenBank/DDBJ databases">
        <title>Bipolaris sorokiniana Genome sequencing.</title>
        <authorList>
            <person name="Wang H."/>
        </authorList>
    </citation>
    <scope>NUCLEOTIDE SEQUENCE</scope>
</reference>
<evidence type="ECO:0000313" key="2">
    <source>
        <dbReference type="EMBL" id="KAF5849033.1"/>
    </source>
</evidence>
<keyword evidence="1" id="KW-0732">Signal</keyword>
<protein>
    <submittedName>
        <fullName evidence="2">Uncharacterized protein</fullName>
    </submittedName>
</protein>
<comment type="caution">
    <text evidence="2">The sequence shown here is derived from an EMBL/GenBank/DDBJ whole genome shotgun (WGS) entry which is preliminary data.</text>
</comment>
<dbReference type="EMBL" id="WNKQ01000010">
    <property type="protein sequence ID" value="KAF5849033.1"/>
    <property type="molecule type" value="Genomic_DNA"/>
</dbReference>
<sequence>QFVIIFARCIYLALVVSSPSAPSIADQGGVPPTDISRKAGIMYLISDNPVFMLSTSMLYETGGIRVIQAEAALQDQWRFETLLGQSLNLVPWERGEPVVNLPKFPPDSARNLFRNMYLTLFRLNIFSDTIVKPIQASLLTVFLSTAPPNDKVAIPLANQHGGLPFVCNHSLLRAQLEATPKTNLLSVCFDEKTRDPISLQRASEPLIRFRLALHMFPLKAKKSILPDGNQKEIALHAEVEAALATAVTAFYTANIAALS</sequence>
<dbReference type="AlphaFoldDB" id="A0A8H6DV42"/>
<feature type="chain" id="PRO_5034224728" evidence="1">
    <location>
        <begin position="26"/>
        <end position="259"/>
    </location>
</feature>
<dbReference type="Proteomes" id="UP000624244">
    <property type="component" value="Unassembled WGS sequence"/>
</dbReference>
<feature type="non-terminal residue" evidence="2">
    <location>
        <position position="259"/>
    </location>
</feature>
<evidence type="ECO:0000256" key="1">
    <source>
        <dbReference type="SAM" id="SignalP"/>
    </source>
</evidence>
<gene>
    <name evidence="2" type="ORF">GGP41_010140</name>
</gene>
<feature type="signal peptide" evidence="1">
    <location>
        <begin position="1"/>
        <end position="25"/>
    </location>
</feature>
<organism evidence="2 3">
    <name type="scientific">Cochliobolus sativus</name>
    <name type="common">Common root rot and spot blotch fungus</name>
    <name type="synonym">Bipolaris sorokiniana</name>
    <dbReference type="NCBI Taxonomy" id="45130"/>
    <lineage>
        <taxon>Eukaryota</taxon>
        <taxon>Fungi</taxon>
        <taxon>Dikarya</taxon>
        <taxon>Ascomycota</taxon>
        <taxon>Pezizomycotina</taxon>
        <taxon>Dothideomycetes</taxon>
        <taxon>Pleosporomycetidae</taxon>
        <taxon>Pleosporales</taxon>
        <taxon>Pleosporineae</taxon>
        <taxon>Pleosporaceae</taxon>
        <taxon>Bipolaris</taxon>
    </lineage>
</organism>